<dbReference type="EMBL" id="LSRL02000168">
    <property type="protein sequence ID" value="TDG43218.1"/>
    <property type="molecule type" value="Genomic_DNA"/>
</dbReference>
<dbReference type="Proteomes" id="UP000295192">
    <property type="component" value="Unassembled WGS sequence"/>
</dbReference>
<comment type="caution">
    <text evidence="2">The sequence shown here is derived from an EMBL/GenBank/DDBJ whole genome shotgun (WGS) entry which is preliminary data.</text>
</comment>
<dbReference type="AlphaFoldDB" id="A0A484B3B1"/>
<evidence type="ECO:0000313" key="2">
    <source>
        <dbReference type="EMBL" id="TDG43218.1"/>
    </source>
</evidence>
<organism evidence="2 3">
    <name type="scientific">Drosophila navojoa</name>
    <name type="common">Fruit fly</name>
    <dbReference type="NCBI Taxonomy" id="7232"/>
    <lineage>
        <taxon>Eukaryota</taxon>
        <taxon>Metazoa</taxon>
        <taxon>Ecdysozoa</taxon>
        <taxon>Arthropoda</taxon>
        <taxon>Hexapoda</taxon>
        <taxon>Insecta</taxon>
        <taxon>Pterygota</taxon>
        <taxon>Neoptera</taxon>
        <taxon>Endopterygota</taxon>
        <taxon>Diptera</taxon>
        <taxon>Brachycera</taxon>
        <taxon>Muscomorpha</taxon>
        <taxon>Ephydroidea</taxon>
        <taxon>Drosophilidae</taxon>
        <taxon>Drosophila</taxon>
    </lineage>
</organism>
<reference evidence="2 3" key="1">
    <citation type="journal article" date="2019" name="J. Hered.">
        <title>An Improved Genome Assembly for Drosophila navojoa, the Basal Species in the mojavensis Cluster.</title>
        <authorList>
            <person name="Vanderlinde T."/>
            <person name="Dupim E.G."/>
            <person name="Nazario-Yepiz N.O."/>
            <person name="Carvalho A.B."/>
        </authorList>
    </citation>
    <scope>NUCLEOTIDE SEQUENCE [LARGE SCALE GENOMIC DNA]</scope>
    <source>
        <strain evidence="2">Navoj_Jal97</strain>
        <tissue evidence="2">Whole organism</tissue>
    </source>
</reference>
<dbReference type="KEGG" id="dnv:108650358"/>
<gene>
    <name evidence="2" type="ORF">AWZ03_010346</name>
</gene>
<proteinExistence type="predicted"/>
<protein>
    <submittedName>
        <fullName evidence="2">Uncharacterized protein</fullName>
    </submittedName>
</protein>
<evidence type="ECO:0000256" key="1">
    <source>
        <dbReference type="SAM" id="MobiDB-lite"/>
    </source>
</evidence>
<sequence length="449" mass="50689">MLNFVNTFELMAVNYHGDEEQHHRFVHDAKLLINAIVMQLHKINSVFKDHMGALRTTAAFLSGITMDMPLGFEVFLPIRLPVALSARFNEEQRTVQLYRSNYSHPFFFGDAANAKCMNLRMQQDMQHVIGKVPFIAGYWGAIYDIKYRPMCYNRIPFAHQVYAEERGATDRGICFDFILALELDGAELPLPLYYKAPIAYKWLAFGLVDINRSHDSADWGVLVPRWQSANVALRLRSHNMLLLLRRLLYAQECFTLAAPFLIKFCFAMTTVDCGEHYKRMGVAELMITTLGHQVFRNFCELIVKSAVGDHDANVAATEELREEQMCGKGLFAMLSKGFKINKVSTRFIADYFQVNYVQVRPKTPTTPEPTSPNHRMTVTTPAATAAPPSDDVTPPPPSSTVEPPPASLAAPPAKDPLPTPTQFIVKFLSMSPSKNGKRNTKYEIRIDTS</sequence>
<accession>A0A484B3B1</accession>
<evidence type="ECO:0000313" key="3">
    <source>
        <dbReference type="Proteomes" id="UP000295192"/>
    </source>
</evidence>
<feature type="compositionally biased region" description="Basic and acidic residues" evidence="1">
    <location>
        <begin position="440"/>
        <end position="449"/>
    </location>
</feature>
<dbReference type="OrthoDB" id="7860002at2759"/>
<dbReference type="OMA" id="VLVPKWQ"/>
<feature type="region of interest" description="Disordered" evidence="1">
    <location>
        <begin position="361"/>
        <end position="449"/>
    </location>
</feature>
<keyword evidence="3" id="KW-1185">Reference proteome</keyword>
<name>A0A484B3B1_DRONA</name>
<feature type="compositionally biased region" description="Pro residues" evidence="1">
    <location>
        <begin position="393"/>
        <end position="406"/>
    </location>
</feature>
<feature type="compositionally biased region" description="Low complexity" evidence="1">
    <location>
        <begin position="377"/>
        <end position="392"/>
    </location>
</feature>